<evidence type="ECO:0000256" key="7">
    <source>
        <dbReference type="SAM" id="MobiDB-lite"/>
    </source>
</evidence>
<feature type="compositionally biased region" description="Polar residues" evidence="7">
    <location>
        <begin position="27"/>
        <end position="38"/>
    </location>
</feature>
<feature type="region of interest" description="Disordered" evidence="7">
    <location>
        <begin position="59"/>
        <end position="81"/>
    </location>
</feature>
<dbReference type="GO" id="GO:0000076">
    <property type="term" value="P:DNA replication checkpoint signaling"/>
    <property type="evidence" value="ECO:0007669"/>
    <property type="project" value="UniProtKB-UniRule"/>
</dbReference>
<keyword evidence="10" id="KW-1185">Reference proteome</keyword>
<feature type="region of interest" description="Disordered" evidence="7">
    <location>
        <begin position="306"/>
        <end position="325"/>
    </location>
</feature>
<feature type="region of interest" description="Disordered" evidence="7">
    <location>
        <begin position="219"/>
        <end position="276"/>
    </location>
</feature>
<reference evidence="9" key="1">
    <citation type="submission" date="2020-06" db="EMBL/GenBank/DDBJ databases">
        <title>Draft genome of Bugula neritina, a colonial animal packing powerful symbionts and potential medicines.</title>
        <authorList>
            <person name="Rayko M."/>
        </authorList>
    </citation>
    <scope>NUCLEOTIDE SEQUENCE [LARGE SCALE GENOMIC DNA]</scope>
    <source>
        <strain evidence="9">Kwan_BN1</strain>
    </source>
</reference>
<sequence>MDDLFDDGDVEQELENFEAVEEGADDNLNQESADIDGNSQDENEGDISQQVAERLKQLGKGAAKKRVLKPQPKLDPTRLTGERGIPILPKLFENVKYKGKGHEVEDLNKMMAKMEHWAHRLFPKLPFDQLIERVERLGQKKPVQSCVNKIRLDMPILDEDFVTQLSDGEDKANGDDTAHNSEDVTDFNIENEYERNILEEDEEALNDIIEQERREVSQHVLTASTPYPKSRSSAPDRESLTNEQKERIKQNQEKARQRRLDKSALDQTVNSDTTEQVVSAIDTSAHAPETMDVSEQFTSIDAELSNATDTTGYLHSVESNGEGIG</sequence>
<comment type="caution">
    <text evidence="9">The sequence shown here is derived from an EMBL/GenBank/DDBJ whole genome shotgun (WGS) entry which is preliminary data.</text>
</comment>
<dbReference type="PANTHER" id="PTHR13220:SF11">
    <property type="entry name" value="TIMELESS-INTERACTING PROTEIN"/>
    <property type="match status" value="1"/>
</dbReference>
<dbReference type="GO" id="GO:0043111">
    <property type="term" value="P:replication fork arrest"/>
    <property type="evidence" value="ECO:0007669"/>
    <property type="project" value="TreeGrafter"/>
</dbReference>
<accession>A0A7J7K406</accession>
<feature type="region of interest" description="Disordered" evidence="7">
    <location>
        <begin position="166"/>
        <end position="196"/>
    </location>
</feature>
<comment type="function">
    <text evidence="6">Plays an important role in the control of DNA replication and the maintenance of replication fork stability.</text>
</comment>
<feature type="compositionally biased region" description="Polar residues" evidence="7">
    <location>
        <begin position="306"/>
        <end position="319"/>
    </location>
</feature>
<dbReference type="GO" id="GO:0006974">
    <property type="term" value="P:DNA damage response"/>
    <property type="evidence" value="ECO:0007669"/>
    <property type="project" value="UniProtKB-KW"/>
</dbReference>
<evidence type="ECO:0000313" key="10">
    <source>
        <dbReference type="Proteomes" id="UP000593567"/>
    </source>
</evidence>
<dbReference type="PANTHER" id="PTHR13220">
    <property type="entry name" value="TIMELESS INTERACTING-RELATED"/>
    <property type="match status" value="1"/>
</dbReference>
<evidence type="ECO:0000256" key="6">
    <source>
        <dbReference type="RuleBase" id="RU366049"/>
    </source>
</evidence>
<keyword evidence="3 6" id="KW-0227">DNA damage</keyword>
<evidence type="ECO:0000259" key="8">
    <source>
        <dbReference type="Pfam" id="PF07962"/>
    </source>
</evidence>
<protein>
    <recommendedName>
        <fullName evidence="6">TIMELESS-interacting protein</fullName>
    </recommendedName>
</protein>
<feature type="compositionally biased region" description="Basic and acidic residues" evidence="7">
    <location>
        <begin position="234"/>
        <end position="264"/>
    </location>
</feature>
<dbReference type="GO" id="GO:0003677">
    <property type="term" value="F:DNA binding"/>
    <property type="evidence" value="ECO:0007669"/>
    <property type="project" value="TreeGrafter"/>
</dbReference>
<feature type="region of interest" description="Disordered" evidence="7">
    <location>
        <begin position="21"/>
        <end position="46"/>
    </location>
</feature>
<name>A0A7J7K406_BUGNE</name>
<evidence type="ECO:0000256" key="3">
    <source>
        <dbReference type="ARBA" id="ARBA00022763"/>
    </source>
</evidence>
<organism evidence="9 10">
    <name type="scientific">Bugula neritina</name>
    <name type="common">Brown bryozoan</name>
    <name type="synonym">Sertularia neritina</name>
    <dbReference type="NCBI Taxonomy" id="10212"/>
    <lineage>
        <taxon>Eukaryota</taxon>
        <taxon>Metazoa</taxon>
        <taxon>Spiralia</taxon>
        <taxon>Lophotrochozoa</taxon>
        <taxon>Bryozoa</taxon>
        <taxon>Gymnolaemata</taxon>
        <taxon>Cheilostomatida</taxon>
        <taxon>Flustrina</taxon>
        <taxon>Buguloidea</taxon>
        <taxon>Bugulidae</taxon>
        <taxon>Bugula</taxon>
    </lineage>
</organism>
<evidence type="ECO:0000256" key="5">
    <source>
        <dbReference type="ARBA" id="ARBA00023306"/>
    </source>
</evidence>
<dbReference type="InterPro" id="IPR040038">
    <property type="entry name" value="TIPIN/Csm3/Swi3"/>
</dbReference>
<gene>
    <name evidence="9" type="ORF">EB796_009349</name>
</gene>
<feature type="compositionally biased region" description="Polar residues" evidence="7">
    <location>
        <begin position="265"/>
        <end position="276"/>
    </location>
</feature>
<evidence type="ECO:0000256" key="2">
    <source>
        <dbReference type="ARBA" id="ARBA00006075"/>
    </source>
</evidence>
<evidence type="ECO:0000313" key="9">
    <source>
        <dbReference type="EMBL" id="KAF6032328.1"/>
    </source>
</evidence>
<dbReference type="EMBL" id="VXIV02001514">
    <property type="protein sequence ID" value="KAF6032328.1"/>
    <property type="molecule type" value="Genomic_DNA"/>
</dbReference>
<dbReference type="AlphaFoldDB" id="A0A7J7K406"/>
<dbReference type="Proteomes" id="UP000593567">
    <property type="component" value="Unassembled WGS sequence"/>
</dbReference>
<dbReference type="OrthoDB" id="437078at2759"/>
<feature type="compositionally biased region" description="Basic and acidic residues" evidence="7">
    <location>
        <begin position="168"/>
        <end position="182"/>
    </location>
</feature>
<comment type="subcellular location">
    <subcellularLocation>
        <location evidence="1 6">Nucleus</location>
    </subcellularLocation>
</comment>
<feature type="domain" description="Chromosome segregation in meiosis protein 3" evidence="8">
    <location>
        <begin position="73"/>
        <end position="154"/>
    </location>
</feature>
<proteinExistence type="inferred from homology"/>
<evidence type="ECO:0000256" key="4">
    <source>
        <dbReference type="ARBA" id="ARBA00023242"/>
    </source>
</evidence>
<keyword evidence="4 6" id="KW-0539">Nucleus</keyword>
<dbReference type="GO" id="GO:0031298">
    <property type="term" value="C:replication fork protection complex"/>
    <property type="evidence" value="ECO:0007669"/>
    <property type="project" value="TreeGrafter"/>
</dbReference>
<keyword evidence="5 6" id="KW-0131">Cell cycle</keyword>
<dbReference type="Pfam" id="PF07962">
    <property type="entry name" value="Swi3"/>
    <property type="match status" value="1"/>
</dbReference>
<feature type="compositionally biased region" description="Polar residues" evidence="7">
    <location>
        <begin position="219"/>
        <end position="233"/>
    </location>
</feature>
<comment type="similarity">
    <text evidence="2 6">Belongs to the CSM3 family.</text>
</comment>
<dbReference type="InterPro" id="IPR012923">
    <property type="entry name" value="Csm3"/>
</dbReference>
<evidence type="ECO:0000256" key="1">
    <source>
        <dbReference type="ARBA" id="ARBA00004123"/>
    </source>
</evidence>
<dbReference type="GO" id="GO:0031297">
    <property type="term" value="P:replication fork processing"/>
    <property type="evidence" value="ECO:0007669"/>
    <property type="project" value="UniProtKB-UniRule"/>
</dbReference>